<dbReference type="PROSITE" id="PS52019">
    <property type="entry name" value="PKS_MFAS_DH"/>
    <property type="match status" value="1"/>
</dbReference>
<dbReference type="InterPro" id="IPR050091">
    <property type="entry name" value="PKS_NRPS_Biosynth_Enz"/>
</dbReference>
<dbReference type="SUPFAM" id="SSF52151">
    <property type="entry name" value="FabD/lysophospholipase-like"/>
    <property type="match status" value="1"/>
</dbReference>
<evidence type="ECO:0000256" key="2">
    <source>
        <dbReference type="ARBA" id="ARBA00006432"/>
    </source>
</evidence>
<dbReference type="PROSITE" id="PS52004">
    <property type="entry name" value="KS3_2"/>
    <property type="match status" value="1"/>
</dbReference>
<evidence type="ECO:0000256" key="10">
    <source>
        <dbReference type="PROSITE-ProRule" id="PRU01363"/>
    </source>
</evidence>
<dbReference type="CDD" id="cd00833">
    <property type="entry name" value="PKS"/>
    <property type="match status" value="1"/>
</dbReference>
<dbReference type="InterPro" id="IPR020807">
    <property type="entry name" value="PKS_DH"/>
</dbReference>
<evidence type="ECO:0000259" key="14">
    <source>
        <dbReference type="PROSITE" id="PS52019"/>
    </source>
</evidence>
<keyword evidence="7" id="KW-0443">Lipid metabolism</keyword>
<dbReference type="InterPro" id="IPR001227">
    <property type="entry name" value="Ac_transferase_dom_sf"/>
</dbReference>
<dbReference type="Gene3D" id="3.30.300.30">
    <property type="match status" value="1"/>
</dbReference>
<dbReference type="EMBL" id="NGFN01000148">
    <property type="protein sequence ID" value="OUD00925.1"/>
    <property type="molecule type" value="Genomic_DNA"/>
</dbReference>
<dbReference type="InterPro" id="IPR036736">
    <property type="entry name" value="ACP-like_sf"/>
</dbReference>
<gene>
    <name evidence="15" type="ORF">CA983_22980</name>
</gene>
<dbReference type="GO" id="GO:0004315">
    <property type="term" value="F:3-oxoacyl-[acyl-carrier-protein] synthase activity"/>
    <property type="evidence" value="ECO:0007669"/>
    <property type="project" value="InterPro"/>
</dbReference>
<dbReference type="FunFam" id="3.40.47.10:FF:000019">
    <property type="entry name" value="Polyketide synthase type I"/>
    <property type="match status" value="1"/>
</dbReference>
<feature type="compositionally biased region" description="Basic and acidic residues" evidence="11">
    <location>
        <begin position="66"/>
        <end position="80"/>
    </location>
</feature>
<reference evidence="15 16" key="1">
    <citation type="submission" date="2017-05" db="EMBL/GenBank/DDBJ databases">
        <title>Biotechnological potential of actinobacteria isolated from South African environments.</title>
        <authorList>
            <person name="Le Roes-Hill M."/>
            <person name="Prins A."/>
            <person name="Durrell K.A."/>
        </authorList>
    </citation>
    <scope>NUCLEOTIDE SEQUENCE [LARGE SCALE GENOMIC DNA]</scope>
    <source>
        <strain evidence="15 16">HMC13</strain>
    </source>
</reference>
<name>A0A243S0C4_9ACTN</name>
<keyword evidence="8" id="KW-0045">Antibiotic biosynthesis</keyword>
<dbReference type="InterPro" id="IPR042104">
    <property type="entry name" value="PKS_dehydratase_sf"/>
</dbReference>
<dbReference type="Pfam" id="PF00109">
    <property type="entry name" value="ketoacyl-synt"/>
    <property type="match status" value="1"/>
</dbReference>
<evidence type="ECO:0000256" key="8">
    <source>
        <dbReference type="ARBA" id="ARBA00023194"/>
    </source>
</evidence>
<feature type="domain" description="PKS/mFAS DH" evidence="14">
    <location>
        <begin position="1676"/>
        <end position="1831"/>
    </location>
</feature>
<dbReference type="SUPFAM" id="SSF53901">
    <property type="entry name" value="Thiolase-like"/>
    <property type="match status" value="1"/>
</dbReference>
<dbReference type="GO" id="GO:0006633">
    <property type="term" value="P:fatty acid biosynthetic process"/>
    <property type="evidence" value="ECO:0007669"/>
    <property type="project" value="InterPro"/>
</dbReference>
<dbReference type="InterPro" id="IPR042099">
    <property type="entry name" value="ANL_N_sf"/>
</dbReference>
<evidence type="ECO:0000313" key="15">
    <source>
        <dbReference type="EMBL" id="OUD00925.1"/>
    </source>
</evidence>
<dbReference type="InterPro" id="IPR018201">
    <property type="entry name" value="Ketoacyl_synth_AS"/>
</dbReference>
<dbReference type="InterPro" id="IPR016039">
    <property type="entry name" value="Thiolase-like"/>
</dbReference>
<dbReference type="PROSITE" id="PS50075">
    <property type="entry name" value="CARRIER"/>
    <property type="match status" value="1"/>
</dbReference>
<comment type="caution">
    <text evidence="10">Lacks conserved residue(s) required for the propagation of feature annotation.</text>
</comment>
<dbReference type="Gene3D" id="3.40.47.10">
    <property type="match status" value="1"/>
</dbReference>
<dbReference type="Pfam" id="PF02801">
    <property type="entry name" value="Ketoacyl-synt_C"/>
    <property type="match status" value="1"/>
</dbReference>
<dbReference type="SUPFAM" id="SSF55048">
    <property type="entry name" value="Probable ACP-binding domain of malonyl-CoA ACP transacylase"/>
    <property type="match status" value="1"/>
</dbReference>
<dbReference type="SMART" id="SM00827">
    <property type="entry name" value="PKS_AT"/>
    <property type="match status" value="1"/>
</dbReference>
<dbReference type="SMART" id="SM01294">
    <property type="entry name" value="PKS_PP_betabranch"/>
    <property type="match status" value="1"/>
</dbReference>
<keyword evidence="9" id="KW-0012">Acyltransferase</keyword>
<dbReference type="Pfam" id="PF00550">
    <property type="entry name" value="PP-binding"/>
    <property type="match status" value="1"/>
</dbReference>
<dbReference type="Gene3D" id="3.30.70.3290">
    <property type="match status" value="1"/>
</dbReference>
<sequence>MPSPRASSSRWPRPTRWSARSSVPRPPSTCSTRRRSRRTPRPDPWGLSRAGGARPTCSPSVPARTAPEKHRAEPAFREVDVSGIRRTTPPGVQARDLVELLRQRGEENGRRAAFTFLADGVTVSERLSYADLDRRARAIASHLLTLGDPGDRVLMLYPSGPEFATAFYGCLYAGMTAVPAYPPRSDKHAARLNAVAEDCGASIIAAPGRLCDTLVDKYAPNARWAPTDRVPLEAADDWRHPDITPDDLAFLQYTSGSTGNPKGVMLSHANLLHNLELMARAMGHSESPVYVSWLPLFHDMGLIGHLLQALYWGSELVYMPPEAFLQEPARWLRALSDYRGTFSAAPNFAFELCVRRTRPEDRAGLDLSHWRLALNAAEPVRADTLARFEAMYAEHGFRPESWHPAYGLAENSVYVSSGLPDSGAVIVHVDGAELEHDRIVEVAPGTAGSRALVGAGHARHGQRTAIVDPATRRALDAYQVGEIWISGPSAGQGYWGRTEETAATFGNRLVDEGESSWVATGDKGFLTPDGELVITGRIKDMIIVRGRNLYPQDIERTVETADRAFRPGCTAAFSVESVSGEERVVVVQEVRGEDADAERIGPAVAAAVVAEHDVPLHALVLLRTRAIPKTSSGKLARRAARKGYLEGTLDALATWTAPGTAPRPDTEGDGPGADGDQNALVRRILDAVAEHTGLAVDELDPTANFHIYGVDSASAVAISGALQRELGRRVPAALLYQHPTAEAAARHLAGRSAGHEAGAQAAPRTGTPAAPAAAEPIAVVGMACRFPGAENTEEFWTLLHGGGDAVTPVPADRWDAERLYDPELKRDGTASTRWGGFLGDVAGFEPEFFGVSPAEAVAIDPQQRLLMEVVWEALENAAIVPADLAGSDTGVFVGISNNDYSRLTAGAKGALGAYYGTGNALSVAANRLSYLLDLRGPSLALDTACSSSLVAVHQACEALRRGESSLAVAAGVNLLLAPDLTAVFSRAQMMASDGRCKAFDERADGYVRSEGCGAVILKPLSLALADGDRVLAVVRGSAVNQDGRSNGLTAPHGRAQTEVLRTAWSAAGIAPRELGYIEAHGTGTALGDPIEYEALTEALLTEPAAEGDAAGPCYLGSVKTNIGHLESAAGIAGFIKIVLALQHDTVPPHLHLTRLNPHIDAAGSPLEIPTAPLAWPEDRRTAGVSAFGFGGTNAHVVLSAAPTPAAVPGTKEARRPEALLLSARTPEALRDLAARYADRLARTGSGPGDLADLAWTSSQGRTAFPERLAVTADSAEEARAALERFAAEGRPAAAVARGRAPRKAPVMAFLFTGQGSHRVGMGTELHREWPVFREAFDRCAALLKERFGFDLHQVVRDEESLARTEYAQPAIFATEYALAQLWRSLGVEPDYLFGHSVGEFVAATLAGVFALEDALALLGTRARLMQGLPPGGVMYAVRVSEERALAALAPYADEVALAAVNGPGEVVLSGAAAAVAKAVDDLAETGVVAQQIRTSHAFHSPLMDPVLEEFRAAAEGVRMRAPQHPVVSSLTGQLIGRRMATPDYWVEQLRGTVRYADTIATLSHEGCTAGIEVGPDAVLAPLARRAVRRESAKGQGQPGSVWLASLRSGRPEQRALLDALGAAWAAGVAVDWARVHSGRPTALPGYPFQRRRFWLPDTLEAAPADGVVLAGEPGRHPLLGRRMEGVAADPGRHVWQRSLARDQVAVLDDHVIQGRVVAPGTSYIDMALAAARELAPGVPYRLQDVAYHSVLSIPPDGARIVQVGLRDGSDGALAFTVHSKAEGDTATKWTQHASARMVPVQHVGNGQRGRHGESAKSAKSAESAKNGESAS</sequence>
<proteinExistence type="inferred from homology"/>
<dbReference type="GO" id="GO:0071766">
    <property type="term" value="P:Actinobacterium-type cell wall biogenesis"/>
    <property type="evidence" value="ECO:0007669"/>
    <property type="project" value="UniProtKB-ARBA"/>
</dbReference>
<dbReference type="CDD" id="cd05931">
    <property type="entry name" value="FAAL"/>
    <property type="match status" value="1"/>
</dbReference>
<dbReference type="PROSITE" id="PS00455">
    <property type="entry name" value="AMP_BINDING"/>
    <property type="match status" value="1"/>
</dbReference>
<dbReference type="GO" id="GO:0004312">
    <property type="term" value="F:fatty acid synthase activity"/>
    <property type="evidence" value="ECO:0007669"/>
    <property type="project" value="TreeGrafter"/>
</dbReference>
<comment type="pathway">
    <text evidence="1">Antibiotic biosynthesis.</text>
</comment>
<dbReference type="InterPro" id="IPR049900">
    <property type="entry name" value="PKS_mFAS_DH"/>
</dbReference>
<dbReference type="Gene3D" id="3.10.129.110">
    <property type="entry name" value="Polyketide synthase dehydratase"/>
    <property type="match status" value="1"/>
</dbReference>
<dbReference type="Pfam" id="PF00698">
    <property type="entry name" value="Acyl_transf_1"/>
    <property type="match status" value="1"/>
</dbReference>
<dbReference type="Gene3D" id="3.40.50.12780">
    <property type="entry name" value="N-terminal domain of ligase-like"/>
    <property type="match status" value="1"/>
</dbReference>
<comment type="similarity">
    <text evidence="2">Belongs to the ATP-dependent AMP-binding enzyme family.</text>
</comment>
<comment type="caution">
    <text evidence="15">The sequence shown here is derived from an EMBL/GenBank/DDBJ whole genome shotgun (WGS) entry which is preliminary data.</text>
</comment>
<dbReference type="GO" id="GO:0031177">
    <property type="term" value="F:phosphopantetheine binding"/>
    <property type="evidence" value="ECO:0007669"/>
    <property type="project" value="InterPro"/>
</dbReference>
<dbReference type="SMART" id="SM00823">
    <property type="entry name" value="PKS_PP"/>
    <property type="match status" value="1"/>
</dbReference>
<dbReference type="InterPro" id="IPR025110">
    <property type="entry name" value="AMP-bd_C"/>
</dbReference>
<dbReference type="Pfam" id="PF23024">
    <property type="entry name" value="AMP-dom_DIP2-like"/>
    <property type="match status" value="1"/>
</dbReference>
<dbReference type="FunFam" id="3.40.50.12780:FF:000013">
    <property type="entry name" value="Long-chain-fatty-acid--AMP ligase FadD32"/>
    <property type="match status" value="1"/>
</dbReference>
<dbReference type="PANTHER" id="PTHR43775:SF37">
    <property type="entry name" value="SI:DKEY-61P9.11"/>
    <property type="match status" value="1"/>
</dbReference>
<keyword evidence="4" id="KW-0597">Phosphoprotein</keyword>
<feature type="compositionally biased region" description="Low complexity" evidence="11">
    <location>
        <begin position="1817"/>
        <end position="1831"/>
    </location>
</feature>
<dbReference type="InterPro" id="IPR014043">
    <property type="entry name" value="Acyl_transferase_dom"/>
</dbReference>
<protein>
    <submittedName>
        <fullName evidence="15">Uncharacterized protein</fullName>
    </submittedName>
</protein>
<dbReference type="SMART" id="SM00826">
    <property type="entry name" value="PKS_DH"/>
    <property type="match status" value="1"/>
</dbReference>
<evidence type="ECO:0000256" key="4">
    <source>
        <dbReference type="ARBA" id="ARBA00022553"/>
    </source>
</evidence>
<dbReference type="InterPro" id="IPR020845">
    <property type="entry name" value="AMP-binding_CS"/>
</dbReference>
<evidence type="ECO:0000256" key="1">
    <source>
        <dbReference type="ARBA" id="ARBA00004792"/>
    </source>
</evidence>
<dbReference type="InterPro" id="IPR032821">
    <property type="entry name" value="PKS_assoc"/>
</dbReference>
<feature type="domain" description="Carrier" evidence="12">
    <location>
        <begin position="675"/>
        <end position="752"/>
    </location>
</feature>
<evidence type="ECO:0000256" key="6">
    <source>
        <dbReference type="ARBA" id="ARBA00022832"/>
    </source>
</evidence>
<dbReference type="SMART" id="SM00825">
    <property type="entry name" value="PKS_KS"/>
    <property type="match status" value="1"/>
</dbReference>
<evidence type="ECO:0000259" key="12">
    <source>
        <dbReference type="PROSITE" id="PS50075"/>
    </source>
</evidence>
<dbReference type="InterPro" id="IPR000873">
    <property type="entry name" value="AMP-dep_synth/lig_dom"/>
</dbReference>
<evidence type="ECO:0000256" key="3">
    <source>
        <dbReference type="ARBA" id="ARBA00022450"/>
    </source>
</evidence>
<dbReference type="Gene3D" id="3.40.366.10">
    <property type="entry name" value="Malonyl-Coenzyme A Acyl Carrier Protein, domain 2"/>
    <property type="match status" value="1"/>
</dbReference>
<feature type="compositionally biased region" description="Low complexity" evidence="11">
    <location>
        <begin position="757"/>
        <end position="770"/>
    </location>
</feature>
<dbReference type="InterPro" id="IPR016036">
    <property type="entry name" value="Malonyl_transacylase_ACP-bd"/>
</dbReference>
<dbReference type="PANTHER" id="PTHR43775">
    <property type="entry name" value="FATTY ACID SYNTHASE"/>
    <property type="match status" value="1"/>
</dbReference>
<evidence type="ECO:0000256" key="11">
    <source>
        <dbReference type="SAM" id="MobiDB-lite"/>
    </source>
</evidence>
<dbReference type="SUPFAM" id="SSF47336">
    <property type="entry name" value="ACP-like"/>
    <property type="match status" value="1"/>
</dbReference>
<dbReference type="InterPro" id="IPR020806">
    <property type="entry name" value="PKS_PP-bd"/>
</dbReference>
<feature type="region of interest" description="Disordered" evidence="11">
    <location>
        <begin position="1"/>
        <end position="90"/>
    </location>
</feature>
<dbReference type="InterPro" id="IPR045851">
    <property type="entry name" value="AMP-bd_C_sf"/>
</dbReference>
<evidence type="ECO:0000256" key="5">
    <source>
        <dbReference type="ARBA" id="ARBA00022679"/>
    </source>
</evidence>
<dbReference type="Pfam" id="PF00501">
    <property type="entry name" value="AMP-binding"/>
    <property type="match status" value="1"/>
</dbReference>
<accession>A0A243S0C4</accession>
<feature type="region of interest" description="Disordered" evidence="11">
    <location>
        <begin position="655"/>
        <end position="677"/>
    </location>
</feature>
<keyword evidence="3" id="KW-0596">Phosphopantetheine</keyword>
<dbReference type="InterPro" id="IPR009081">
    <property type="entry name" value="PP-bd_ACP"/>
</dbReference>
<dbReference type="PROSITE" id="PS00606">
    <property type="entry name" value="KS3_1"/>
    <property type="match status" value="1"/>
</dbReference>
<dbReference type="SUPFAM" id="SSF56801">
    <property type="entry name" value="Acetyl-CoA synthetase-like"/>
    <property type="match status" value="1"/>
</dbReference>
<feature type="region of interest" description="C-terminal hotdog fold" evidence="10">
    <location>
        <begin position="1829"/>
        <end position="1831"/>
    </location>
</feature>
<feature type="region of interest" description="Disordered" evidence="11">
    <location>
        <begin position="1799"/>
        <end position="1831"/>
    </location>
</feature>
<evidence type="ECO:0000313" key="16">
    <source>
        <dbReference type="Proteomes" id="UP000195105"/>
    </source>
</evidence>
<dbReference type="Pfam" id="PF21089">
    <property type="entry name" value="PKS_DH_N"/>
    <property type="match status" value="1"/>
</dbReference>
<dbReference type="GO" id="GO:0033068">
    <property type="term" value="P:macrolide biosynthetic process"/>
    <property type="evidence" value="ECO:0007669"/>
    <property type="project" value="UniProtKB-ARBA"/>
</dbReference>
<evidence type="ECO:0000259" key="13">
    <source>
        <dbReference type="PROSITE" id="PS52004"/>
    </source>
</evidence>
<evidence type="ECO:0000256" key="7">
    <source>
        <dbReference type="ARBA" id="ARBA00023098"/>
    </source>
</evidence>
<keyword evidence="16" id="KW-1185">Reference proteome</keyword>
<dbReference type="InterPro" id="IPR016035">
    <property type="entry name" value="Acyl_Trfase/lysoPLipase"/>
</dbReference>
<feature type="region of interest" description="Disordered" evidence="11">
    <location>
        <begin position="746"/>
        <end position="770"/>
    </location>
</feature>
<evidence type="ECO:0000256" key="9">
    <source>
        <dbReference type="ARBA" id="ARBA00023315"/>
    </source>
</evidence>
<dbReference type="InterPro" id="IPR020841">
    <property type="entry name" value="PKS_Beta-ketoAc_synthase_dom"/>
</dbReference>
<feature type="compositionally biased region" description="Low complexity" evidence="11">
    <location>
        <begin position="1"/>
        <end position="31"/>
    </location>
</feature>
<dbReference type="Pfam" id="PF16197">
    <property type="entry name" value="KAsynt_C_assoc"/>
    <property type="match status" value="1"/>
</dbReference>
<keyword evidence="6" id="KW-0276">Fatty acid metabolism</keyword>
<dbReference type="InterPro" id="IPR014030">
    <property type="entry name" value="Ketoacyl_synth_N"/>
</dbReference>
<dbReference type="InterPro" id="IPR049552">
    <property type="entry name" value="PKS_DH_N"/>
</dbReference>
<feature type="domain" description="Ketosynthase family 3 (KS3)" evidence="13">
    <location>
        <begin position="774"/>
        <end position="1200"/>
    </location>
</feature>
<dbReference type="InterPro" id="IPR040097">
    <property type="entry name" value="FAAL/FAAC"/>
</dbReference>
<dbReference type="InterPro" id="IPR014031">
    <property type="entry name" value="Ketoacyl_synth_C"/>
</dbReference>
<dbReference type="Gene3D" id="1.10.1200.10">
    <property type="entry name" value="ACP-like"/>
    <property type="match status" value="1"/>
</dbReference>
<feature type="region of interest" description="N-terminal hotdog fold" evidence="10">
    <location>
        <begin position="1676"/>
        <end position="1804"/>
    </location>
</feature>
<keyword evidence="5" id="KW-0808">Transferase</keyword>
<organism evidence="15 16">
    <name type="scientific">Streptomyces swartbergensis</name>
    <dbReference type="NCBI Taxonomy" id="487165"/>
    <lineage>
        <taxon>Bacteria</taxon>
        <taxon>Bacillati</taxon>
        <taxon>Actinomycetota</taxon>
        <taxon>Actinomycetes</taxon>
        <taxon>Kitasatosporales</taxon>
        <taxon>Streptomycetaceae</taxon>
        <taxon>Streptomyces</taxon>
    </lineage>
</organism>
<dbReference type="Proteomes" id="UP000195105">
    <property type="component" value="Unassembled WGS sequence"/>
</dbReference>